<evidence type="ECO:0000313" key="9">
    <source>
        <dbReference type="Proteomes" id="UP000256829"/>
    </source>
</evidence>
<dbReference type="AlphaFoldDB" id="A0A3D8VED3"/>
<dbReference type="NCBIfam" id="TIGR00196">
    <property type="entry name" value="yjeF_cterm"/>
    <property type="match status" value="1"/>
</dbReference>
<dbReference type="Gene3D" id="3.40.1190.20">
    <property type="match status" value="1"/>
</dbReference>
<keyword evidence="3 6" id="KW-0521">NADP</keyword>
<keyword evidence="9" id="KW-1185">Reference proteome</keyword>
<dbReference type="InterPro" id="IPR029056">
    <property type="entry name" value="Ribokinase-like"/>
</dbReference>
<dbReference type="HAMAP" id="MF_01965">
    <property type="entry name" value="NADHX_dehydratase"/>
    <property type="match status" value="1"/>
</dbReference>
<feature type="binding site" evidence="6">
    <location>
        <begin position="190"/>
        <end position="194"/>
    </location>
    <ligand>
        <name>AMP</name>
        <dbReference type="ChEBI" id="CHEBI:456215"/>
    </ligand>
</feature>
<keyword evidence="5 6" id="KW-0456">Lyase</keyword>
<reference evidence="8 9" key="1">
    <citation type="submission" date="2018-08" db="EMBL/GenBank/DDBJ databases">
        <title>Lysobacter soli KCTC 22011, whole genome shotgun sequence.</title>
        <authorList>
            <person name="Zhang X."/>
            <person name="Feng G."/>
            <person name="Zhu H."/>
        </authorList>
    </citation>
    <scope>NUCLEOTIDE SEQUENCE [LARGE SCALE GENOMIC DNA]</scope>
    <source>
        <strain evidence="8 9">KCTC 22011</strain>
    </source>
</reference>
<dbReference type="EC" id="4.2.1.136" evidence="6"/>
<comment type="catalytic activity">
    <reaction evidence="6">
        <text>(6S)-NADPHX + ADP = AMP + phosphate + NADPH + H(+)</text>
        <dbReference type="Rhea" id="RHEA:32235"/>
        <dbReference type="ChEBI" id="CHEBI:15378"/>
        <dbReference type="ChEBI" id="CHEBI:43474"/>
        <dbReference type="ChEBI" id="CHEBI:57783"/>
        <dbReference type="ChEBI" id="CHEBI:64076"/>
        <dbReference type="ChEBI" id="CHEBI:456215"/>
        <dbReference type="ChEBI" id="CHEBI:456216"/>
        <dbReference type="EC" id="4.2.1.136"/>
    </reaction>
</comment>
<comment type="function">
    <text evidence="6">Catalyzes the dehydration of the S-form of NAD(P)HX at the expense of ADP, which is converted to AMP. Together with NAD(P)HX epimerase, which catalyzes the epimerization of the S- and R-forms, the enzyme allows the repair of both epimers of NAD(P)HX, a damaged form of NAD(P)H that is a result of enzymatic or heat-dependent hydration.</text>
</comment>
<comment type="cofactor">
    <cofactor evidence="6">
        <name>Mg(2+)</name>
        <dbReference type="ChEBI" id="CHEBI:18420"/>
    </cofactor>
</comment>
<dbReference type="GO" id="GO:0005524">
    <property type="term" value="F:ATP binding"/>
    <property type="evidence" value="ECO:0007669"/>
    <property type="project" value="UniProtKB-KW"/>
</dbReference>
<comment type="caution">
    <text evidence="8">The sequence shown here is derived from an EMBL/GenBank/DDBJ whole genome shotgun (WGS) entry which is preliminary data.</text>
</comment>
<dbReference type="PANTHER" id="PTHR12592">
    <property type="entry name" value="ATP-DEPENDENT (S)-NAD(P)H-HYDRATE DEHYDRATASE FAMILY MEMBER"/>
    <property type="match status" value="1"/>
</dbReference>
<feature type="binding site" evidence="6">
    <location>
        <position position="153"/>
    </location>
    <ligand>
        <name>(6S)-NADPHX</name>
        <dbReference type="ChEBI" id="CHEBI:64076"/>
    </ligand>
</feature>
<evidence type="ECO:0000256" key="6">
    <source>
        <dbReference type="HAMAP-Rule" id="MF_01965"/>
    </source>
</evidence>
<evidence type="ECO:0000256" key="4">
    <source>
        <dbReference type="ARBA" id="ARBA00023027"/>
    </source>
</evidence>
<feature type="domain" description="YjeF C-terminal" evidence="7">
    <location>
        <begin position="1"/>
        <end position="279"/>
    </location>
</feature>
<dbReference type="GO" id="GO:0052855">
    <property type="term" value="F:ADP-dependent NAD(P)H-hydrate dehydratase activity"/>
    <property type="evidence" value="ECO:0007669"/>
    <property type="project" value="UniProtKB-UniRule"/>
</dbReference>
<dbReference type="SUPFAM" id="SSF53613">
    <property type="entry name" value="Ribokinase-like"/>
    <property type="match status" value="1"/>
</dbReference>
<comment type="subunit">
    <text evidence="6">Homotetramer.</text>
</comment>
<dbReference type="EMBL" id="QTJR01000005">
    <property type="protein sequence ID" value="RDY67421.1"/>
    <property type="molecule type" value="Genomic_DNA"/>
</dbReference>
<dbReference type="CDD" id="cd01171">
    <property type="entry name" value="YXKO-related"/>
    <property type="match status" value="1"/>
</dbReference>
<dbReference type="Pfam" id="PF01256">
    <property type="entry name" value="Carb_kinase"/>
    <property type="match status" value="1"/>
</dbReference>
<dbReference type="PROSITE" id="PS51383">
    <property type="entry name" value="YJEF_C_3"/>
    <property type="match status" value="1"/>
</dbReference>
<accession>A0A3D8VED3</accession>
<feature type="binding site" evidence="6">
    <location>
        <position position="106"/>
    </location>
    <ligand>
        <name>(6S)-NADPHX</name>
        <dbReference type="ChEBI" id="CHEBI:64076"/>
    </ligand>
</feature>
<gene>
    <name evidence="6" type="primary">nnrD</name>
    <name evidence="8" type="ORF">DX912_09090</name>
</gene>
<keyword evidence="1 6" id="KW-0547">Nucleotide-binding</keyword>
<evidence type="ECO:0000256" key="5">
    <source>
        <dbReference type="ARBA" id="ARBA00023239"/>
    </source>
</evidence>
<name>A0A3D8VED3_9GAMM</name>
<comment type="similarity">
    <text evidence="6">Belongs to the NnrD/CARKD family.</text>
</comment>
<comment type="catalytic activity">
    <reaction evidence="6">
        <text>(6S)-NADHX + ADP = AMP + phosphate + NADH + H(+)</text>
        <dbReference type="Rhea" id="RHEA:32223"/>
        <dbReference type="ChEBI" id="CHEBI:15378"/>
        <dbReference type="ChEBI" id="CHEBI:43474"/>
        <dbReference type="ChEBI" id="CHEBI:57945"/>
        <dbReference type="ChEBI" id="CHEBI:64074"/>
        <dbReference type="ChEBI" id="CHEBI:456215"/>
        <dbReference type="ChEBI" id="CHEBI:456216"/>
        <dbReference type="EC" id="4.2.1.136"/>
    </reaction>
</comment>
<evidence type="ECO:0000256" key="2">
    <source>
        <dbReference type="ARBA" id="ARBA00022840"/>
    </source>
</evidence>
<evidence type="ECO:0000259" key="7">
    <source>
        <dbReference type="PROSITE" id="PS51383"/>
    </source>
</evidence>
<dbReference type="GO" id="GO:0046496">
    <property type="term" value="P:nicotinamide nucleotide metabolic process"/>
    <property type="evidence" value="ECO:0007669"/>
    <property type="project" value="UniProtKB-UniRule"/>
</dbReference>
<proteinExistence type="inferred from homology"/>
<feature type="binding site" evidence="6">
    <location>
        <position position="36"/>
    </location>
    <ligand>
        <name>(6S)-NADPHX</name>
        <dbReference type="ChEBI" id="CHEBI:64076"/>
    </ligand>
</feature>
<keyword evidence="4 6" id="KW-0520">NAD</keyword>
<feature type="binding site" evidence="6">
    <location>
        <position position="220"/>
    </location>
    <ligand>
        <name>(6S)-NADPHX</name>
        <dbReference type="ChEBI" id="CHEBI:64076"/>
    </ligand>
</feature>
<evidence type="ECO:0000256" key="1">
    <source>
        <dbReference type="ARBA" id="ARBA00022741"/>
    </source>
</evidence>
<protein>
    <recommendedName>
        <fullName evidence="6">ADP-dependent (S)-NAD(P)H-hydrate dehydratase</fullName>
        <ecNumber evidence="6">4.2.1.136</ecNumber>
    </recommendedName>
    <alternativeName>
        <fullName evidence="6">ADP-dependent NAD(P)HX dehydratase</fullName>
    </alternativeName>
</protein>
<feature type="binding site" evidence="6">
    <location>
        <position position="219"/>
    </location>
    <ligand>
        <name>AMP</name>
        <dbReference type="ChEBI" id="CHEBI:456215"/>
    </ligand>
</feature>
<organism evidence="8 9">
    <name type="scientific">Lysobacter soli</name>
    <dbReference type="NCBI Taxonomy" id="453783"/>
    <lineage>
        <taxon>Bacteria</taxon>
        <taxon>Pseudomonadati</taxon>
        <taxon>Pseudomonadota</taxon>
        <taxon>Gammaproteobacteria</taxon>
        <taxon>Lysobacterales</taxon>
        <taxon>Lysobacteraceae</taxon>
        <taxon>Lysobacter</taxon>
    </lineage>
</organism>
<dbReference type="RefSeq" id="WP_115842188.1">
    <property type="nucleotide sequence ID" value="NZ_CP183976.1"/>
</dbReference>
<evidence type="ECO:0000313" key="8">
    <source>
        <dbReference type="EMBL" id="RDY67421.1"/>
    </source>
</evidence>
<dbReference type="GO" id="GO:0052856">
    <property type="term" value="F:NAD(P)HX epimerase activity"/>
    <property type="evidence" value="ECO:0007669"/>
    <property type="project" value="TreeGrafter"/>
</dbReference>
<dbReference type="GO" id="GO:0110051">
    <property type="term" value="P:metabolite repair"/>
    <property type="evidence" value="ECO:0007669"/>
    <property type="project" value="TreeGrafter"/>
</dbReference>
<evidence type="ECO:0000256" key="3">
    <source>
        <dbReference type="ARBA" id="ARBA00022857"/>
    </source>
</evidence>
<dbReference type="Proteomes" id="UP000256829">
    <property type="component" value="Unassembled WGS sequence"/>
</dbReference>
<dbReference type="InterPro" id="IPR000631">
    <property type="entry name" value="CARKD"/>
</dbReference>
<sequence length="282" mass="28612">MTNKPQYPLPPVDETAGKEGRGRVLVIGGSAEIPGAVLLAGMAALHVGAGKLQFATVASVARQLGIAMPEARVISLEETANGDIAVASDALLEAARRADALIVGPGCDPTPQWLEIVGALARESRGTLVLDAGALSAVEAIEGATARCIVTPHAGEMASVTGLPIEEIGKEPAQVAQRYSAQTGCIVVLKGATTHVSANGERAWVHTGGSIALGTSGSGDVLAGIIGGLAARGADPLVAAQWGVYLHGLAGRRFERDVADVGLLARDLPAMLPALLREHAGQ</sequence>
<dbReference type="PANTHER" id="PTHR12592:SF0">
    <property type="entry name" value="ATP-DEPENDENT (S)-NAD(P)H-HYDRATE DEHYDRATASE"/>
    <property type="match status" value="1"/>
</dbReference>
<keyword evidence="2 6" id="KW-0067">ATP-binding</keyword>